<dbReference type="Pfam" id="PF00587">
    <property type="entry name" value="tRNA-synt_2b"/>
    <property type="match status" value="1"/>
</dbReference>
<evidence type="ECO:0000256" key="6">
    <source>
        <dbReference type="ARBA" id="ARBA00031113"/>
    </source>
</evidence>
<dbReference type="AlphaFoldDB" id="A0AA88GX29"/>
<feature type="binding site" evidence="8">
    <location>
        <begin position="423"/>
        <end position="426"/>
    </location>
    <ligand>
        <name>ATP</name>
        <dbReference type="ChEBI" id="CHEBI:30616"/>
    </ligand>
</feature>
<dbReference type="PANTHER" id="PTHR11778">
    <property type="entry name" value="SERYL-TRNA SYNTHETASE"/>
    <property type="match status" value="1"/>
</dbReference>
<dbReference type="EC" id="6.1.1.11" evidence="1"/>
<evidence type="ECO:0000313" key="12">
    <source>
        <dbReference type="Proteomes" id="UP000816034"/>
    </source>
</evidence>
<evidence type="ECO:0000256" key="2">
    <source>
        <dbReference type="ARBA" id="ARBA00022598"/>
    </source>
</evidence>
<dbReference type="EMBL" id="PYSW02000012">
    <property type="protein sequence ID" value="KAG2387689.1"/>
    <property type="molecule type" value="Genomic_DNA"/>
</dbReference>
<feature type="binding site" evidence="8">
    <location>
        <begin position="336"/>
        <end position="338"/>
    </location>
    <ligand>
        <name>ATP</name>
        <dbReference type="ChEBI" id="CHEBI:30616"/>
    </ligand>
</feature>
<feature type="domain" description="Aminoacyl-transfer RNA synthetases class-II family profile" evidence="10">
    <location>
        <begin position="327"/>
        <end position="490"/>
    </location>
</feature>
<evidence type="ECO:0000259" key="10">
    <source>
        <dbReference type="PROSITE" id="PS50862"/>
    </source>
</evidence>
<comment type="caution">
    <text evidence="11">The sequence shown here is derived from an EMBL/GenBank/DDBJ whole genome shotgun (WGS) entry which is preliminary data.</text>
</comment>
<feature type="binding site" evidence="7">
    <location>
        <position position="359"/>
    </location>
    <ligand>
        <name>L-serine</name>
        <dbReference type="ChEBI" id="CHEBI:33384"/>
    </ligand>
</feature>
<evidence type="ECO:0000256" key="7">
    <source>
        <dbReference type="PIRSR" id="PIRSR001529-1"/>
    </source>
</evidence>
<name>A0AA88GX29_NAELO</name>
<keyword evidence="3" id="KW-0547">Nucleotide-binding</keyword>
<dbReference type="PRINTS" id="PR00981">
    <property type="entry name" value="TRNASYNTHSER"/>
</dbReference>
<evidence type="ECO:0000256" key="3">
    <source>
        <dbReference type="ARBA" id="ARBA00022741"/>
    </source>
</evidence>
<feature type="binding site" evidence="7">
    <location>
        <position position="458"/>
    </location>
    <ligand>
        <name>L-serine</name>
        <dbReference type="ChEBI" id="CHEBI:33384"/>
    </ligand>
</feature>
<keyword evidence="2" id="KW-0436">Ligase</keyword>
<dbReference type="GO" id="GO:0006434">
    <property type="term" value="P:seryl-tRNA aminoacylation"/>
    <property type="evidence" value="ECO:0007669"/>
    <property type="project" value="InterPro"/>
</dbReference>
<feature type="binding site" evidence="8">
    <location>
        <begin position="352"/>
        <end position="355"/>
    </location>
    <ligand>
        <name>ATP</name>
        <dbReference type="ChEBI" id="CHEBI:30616"/>
    </ligand>
</feature>
<evidence type="ECO:0000256" key="9">
    <source>
        <dbReference type="SAM" id="MobiDB-lite"/>
    </source>
</evidence>
<dbReference type="RefSeq" id="XP_044551681.1">
    <property type="nucleotide sequence ID" value="XM_044688637.1"/>
</dbReference>
<keyword evidence="4 8" id="KW-0067">ATP-binding</keyword>
<feature type="site" description="Important for serine binding" evidence="7">
    <location>
        <position position="460"/>
    </location>
</feature>
<gene>
    <name evidence="11" type="ORF">C9374_001283</name>
</gene>
<dbReference type="InterPro" id="IPR002314">
    <property type="entry name" value="aa-tRNA-synt_IIb"/>
</dbReference>
<keyword evidence="12" id="KW-1185">Reference proteome</keyword>
<sequence length="507" mass="56730">MIENIKLRELPLDSINVDEIIQLYQEYTKLESECEHVQFLRREIAEYLAGKRTLDQLPSQITEQSQRKTNLFNSLQEKAVKLPNFTHPQVMNYCKENSNQPRVIKYVNENLNENLNTLPTTTSPKLSHFEICERLNLFESANECSGPKFFFLKNEGVLLEIALQNFAISKLMKKGFKMIMPPELMKQHIVEGCGFQPRGEHSQIYRIENSNNSSSSSGSSSSNNGSNSSSSNNGSNSSSSSSSNNETNSSDQLCLIGTSEIGLAALHANKVILFFDETTSSATGTITTTTSNMTTTTTTSNMTTTTTTNSATTTTTTNHINSTPYIKYAGLSHCFRTEAGAAGAKDRGLYRVHQFTKVEMFIYCTPEKSEELLEEIIQIQEEIFSELGLSFQILDMPCNDLGNPAHRKIDMEAYIPSRGGFGEVSSASNCTDYQSRKLNIRYKVDFVRFKSFYPHTLNGTAMAVPRAMIAILEKNQFYDEKTGKLGVRIPECLHPFMLNGATVIMEK</sequence>
<evidence type="ECO:0000256" key="1">
    <source>
        <dbReference type="ARBA" id="ARBA00012840"/>
    </source>
</evidence>
<proteinExistence type="predicted"/>
<evidence type="ECO:0000256" key="5">
    <source>
        <dbReference type="ARBA" id="ARBA00023146"/>
    </source>
</evidence>
<dbReference type="GO" id="GO:0004828">
    <property type="term" value="F:serine-tRNA ligase activity"/>
    <property type="evidence" value="ECO:0007669"/>
    <property type="project" value="UniProtKB-EC"/>
</dbReference>
<dbReference type="Proteomes" id="UP000816034">
    <property type="component" value="Unassembled WGS sequence"/>
</dbReference>
<feature type="binding site" evidence="7">
    <location>
        <position position="336"/>
    </location>
    <ligand>
        <name>L-serine</name>
        <dbReference type="ChEBI" id="CHEBI:33384"/>
    </ligand>
</feature>
<evidence type="ECO:0000256" key="4">
    <source>
        <dbReference type="ARBA" id="ARBA00022840"/>
    </source>
</evidence>
<dbReference type="InterPro" id="IPR002317">
    <property type="entry name" value="Ser-tRNA-ligase_type_1"/>
</dbReference>
<organism evidence="11 12">
    <name type="scientific">Naegleria lovaniensis</name>
    <name type="common">Amoeba</name>
    <dbReference type="NCBI Taxonomy" id="51637"/>
    <lineage>
        <taxon>Eukaryota</taxon>
        <taxon>Discoba</taxon>
        <taxon>Heterolobosea</taxon>
        <taxon>Tetramitia</taxon>
        <taxon>Eutetramitia</taxon>
        <taxon>Vahlkampfiidae</taxon>
        <taxon>Naegleria</taxon>
    </lineage>
</organism>
<protein>
    <recommendedName>
        <fullName evidence="1">serine--tRNA ligase</fullName>
        <ecNumber evidence="1">6.1.1.11</ecNumber>
    </recommendedName>
    <alternativeName>
        <fullName evidence="6">Seryl-tRNA synthetase</fullName>
    </alternativeName>
</protein>
<feature type="region of interest" description="Disordered" evidence="9">
    <location>
        <begin position="209"/>
        <end position="250"/>
    </location>
</feature>
<dbReference type="SUPFAM" id="SSF55681">
    <property type="entry name" value="Class II aaRS and biotin synthetases"/>
    <property type="match status" value="2"/>
</dbReference>
<dbReference type="GeneID" id="68093739"/>
<dbReference type="Gene3D" id="3.30.930.10">
    <property type="entry name" value="Bira Bifunctional Protein, Domain 2"/>
    <property type="match status" value="1"/>
</dbReference>
<feature type="binding site" evidence="7">
    <location>
        <position position="306"/>
    </location>
    <ligand>
        <name>L-serine</name>
        <dbReference type="ChEBI" id="CHEBI:33384"/>
    </ligand>
</feature>
<dbReference type="PROSITE" id="PS50862">
    <property type="entry name" value="AA_TRNA_LIGASE_II"/>
    <property type="match status" value="1"/>
</dbReference>
<evidence type="ECO:0000313" key="11">
    <source>
        <dbReference type="EMBL" id="KAG2387689.1"/>
    </source>
</evidence>
<dbReference type="InterPro" id="IPR045864">
    <property type="entry name" value="aa-tRNA-synth_II/BPL/LPL"/>
</dbReference>
<keyword evidence="5" id="KW-0030">Aminoacyl-tRNA synthetase</keyword>
<reference evidence="11 12" key="1">
    <citation type="journal article" date="2018" name="BMC Genomics">
        <title>The genome of Naegleria lovaniensis, the basis for a comparative approach to unravel pathogenicity factors of the human pathogenic amoeba N. fowleri.</title>
        <authorList>
            <person name="Liechti N."/>
            <person name="Schurch N."/>
            <person name="Bruggmann R."/>
            <person name="Wittwer M."/>
        </authorList>
    </citation>
    <scope>NUCLEOTIDE SEQUENCE [LARGE SCALE GENOMIC DNA]</scope>
    <source>
        <strain evidence="11 12">ATCC 30569</strain>
    </source>
</reference>
<dbReference type="GO" id="GO:0005524">
    <property type="term" value="F:ATP binding"/>
    <property type="evidence" value="ECO:0007669"/>
    <property type="project" value="UniProtKB-KW"/>
</dbReference>
<dbReference type="InterPro" id="IPR006195">
    <property type="entry name" value="aa-tRNA-synth_II"/>
</dbReference>
<dbReference type="PIRSF" id="PIRSF001529">
    <property type="entry name" value="Ser-tRNA-synth_IIa"/>
    <property type="match status" value="1"/>
</dbReference>
<accession>A0AA88GX29</accession>
<evidence type="ECO:0000256" key="8">
    <source>
        <dbReference type="PIRSR" id="PIRSR001529-2"/>
    </source>
</evidence>